<gene>
    <name evidence="1" type="ORF">ACT75_08390</name>
</gene>
<name>A0AAC8XZE4_AGGAC</name>
<dbReference type="AlphaFoldDB" id="A0AAC8XZE4"/>
<dbReference type="EMBL" id="CP012959">
    <property type="protein sequence ID" value="AMQ94538.1"/>
    <property type="molecule type" value="Genomic_DNA"/>
</dbReference>
<dbReference type="Proteomes" id="UP000072236">
    <property type="component" value="Chromosome"/>
</dbReference>
<sequence>MVINHIKILITTDKNDRISFPVAQNLDGSHLLAASPKIQKVVDFSLILWKVSRPSIFSDFLIN</sequence>
<dbReference type="KEGG" id="aact:ACT75_08390"/>
<accession>A0AAC8XZE4</accession>
<evidence type="ECO:0000313" key="2">
    <source>
        <dbReference type="Proteomes" id="UP000072236"/>
    </source>
</evidence>
<organism evidence="1 2">
    <name type="scientific">Aggregatibacter actinomycetemcomitans</name>
    <name type="common">Actinobacillus actinomycetemcomitans</name>
    <name type="synonym">Haemophilus actinomycetemcomitans</name>
    <dbReference type="NCBI Taxonomy" id="714"/>
    <lineage>
        <taxon>Bacteria</taxon>
        <taxon>Pseudomonadati</taxon>
        <taxon>Pseudomonadota</taxon>
        <taxon>Gammaproteobacteria</taxon>
        <taxon>Pasteurellales</taxon>
        <taxon>Pasteurellaceae</taxon>
        <taxon>Aggregatibacter</taxon>
    </lineage>
</organism>
<reference evidence="1 2" key="1">
    <citation type="submission" date="2015-10" db="EMBL/GenBank/DDBJ databases">
        <title>Tn-seq of a polymicrobial infection.</title>
        <authorList>
            <person name="Stacy A."/>
            <person name="Rumbaugh K.P."/>
            <person name="Whiteley M."/>
        </authorList>
    </citation>
    <scope>NUCLEOTIDE SEQUENCE [LARGE SCALE GENOMIC DNA]</scope>
    <source>
        <strain evidence="1 2">624</strain>
    </source>
</reference>
<proteinExistence type="predicted"/>
<evidence type="ECO:0000313" key="1">
    <source>
        <dbReference type="EMBL" id="AMQ94538.1"/>
    </source>
</evidence>
<protein>
    <submittedName>
        <fullName evidence="1">Uncharacterized protein</fullName>
    </submittedName>
</protein>